<dbReference type="PANTHER" id="PTHR32089:SF120">
    <property type="entry name" value="METHYL-ACCEPTING CHEMOTAXIS PROTEIN TLPQ"/>
    <property type="match status" value="1"/>
</dbReference>
<keyword evidence="8 10" id="KW-0807">Transducer</keyword>
<keyword evidence="7" id="KW-0472">Membrane</keyword>
<accession>A0A5E7EAZ4</accession>
<keyword evidence="3" id="KW-0488">Methylation</keyword>
<dbReference type="EMBL" id="CABVHY010000024">
    <property type="protein sequence ID" value="VVO23944.1"/>
    <property type="molecule type" value="Genomic_DNA"/>
</dbReference>
<dbReference type="AlphaFoldDB" id="A0A5E7EAZ4"/>
<comment type="subcellular location">
    <subcellularLocation>
        <location evidence="1">Cell membrane</location>
    </subcellularLocation>
</comment>
<evidence type="ECO:0000256" key="1">
    <source>
        <dbReference type="ARBA" id="ARBA00004236"/>
    </source>
</evidence>
<proteinExistence type="inferred from homology"/>
<keyword evidence="2" id="KW-1003">Cell membrane</keyword>
<dbReference type="GO" id="GO:0005886">
    <property type="term" value="C:plasma membrane"/>
    <property type="evidence" value="ECO:0007669"/>
    <property type="project" value="UniProtKB-SubCell"/>
</dbReference>
<keyword evidence="4" id="KW-0145">Chemotaxis</keyword>
<dbReference type="PRINTS" id="PR00260">
    <property type="entry name" value="CHEMTRNSDUCR"/>
</dbReference>
<dbReference type="Proteomes" id="UP000379480">
    <property type="component" value="Unassembled WGS sequence"/>
</dbReference>
<sequence>MSWKALVSWSVSVRGSIADQTNLLALNAAIEAARAGDAWCGFAVVADEVRALAYRTQESTKEIGPMIAGIQSGAVRAVNAIHSSQSRANNTPEVGCSSWPAQTNALLR</sequence>
<evidence type="ECO:0000313" key="12">
    <source>
        <dbReference type="EMBL" id="VVO23944.1"/>
    </source>
</evidence>
<protein>
    <recommendedName>
        <fullName evidence="11">Methyl-accepting transducer domain-containing protein</fullName>
    </recommendedName>
</protein>
<evidence type="ECO:0000256" key="9">
    <source>
        <dbReference type="ARBA" id="ARBA00029447"/>
    </source>
</evidence>
<evidence type="ECO:0000256" key="4">
    <source>
        <dbReference type="ARBA" id="ARBA00022500"/>
    </source>
</evidence>
<dbReference type="GO" id="GO:0007165">
    <property type="term" value="P:signal transduction"/>
    <property type="evidence" value="ECO:0007669"/>
    <property type="project" value="UniProtKB-KW"/>
</dbReference>
<dbReference type="GO" id="GO:0006935">
    <property type="term" value="P:chemotaxis"/>
    <property type="evidence" value="ECO:0007669"/>
    <property type="project" value="UniProtKB-KW"/>
</dbReference>
<evidence type="ECO:0000313" key="13">
    <source>
        <dbReference type="Proteomes" id="UP000379480"/>
    </source>
</evidence>
<dbReference type="InterPro" id="IPR004089">
    <property type="entry name" value="MCPsignal_dom"/>
</dbReference>
<organism evidence="12 13">
    <name type="scientific">Pseudomonas fluorescens</name>
    <dbReference type="NCBI Taxonomy" id="294"/>
    <lineage>
        <taxon>Bacteria</taxon>
        <taxon>Pseudomonadati</taxon>
        <taxon>Pseudomonadota</taxon>
        <taxon>Gammaproteobacteria</taxon>
        <taxon>Pseudomonadales</taxon>
        <taxon>Pseudomonadaceae</taxon>
        <taxon>Pseudomonas</taxon>
    </lineage>
</organism>
<evidence type="ECO:0000256" key="5">
    <source>
        <dbReference type="ARBA" id="ARBA00022692"/>
    </source>
</evidence>
<dbReference type="InterPro" id="IPR004090">
    <property type="entry name" value="Chemotax_Me-accpt_rcpt"/>
</dbReference>
<dbReference type="Gene3D" id="1.10.287.950">
    <property type="entry name" value="Methyl-accepting chemotaxis protein"/>
    <property type="match status" value="1"/>
</dbReference>
<evidence type="ECO:0000256" key="3">
    <source>
        <dbReference type="ARBA" id="ARBA00022481"/>
    </source>
</evidence>
<dbReference type="PANTHER" id="PTHR32089">
    <property type="entry name" value="METHYL-ACCEPTING CHEMOTAXIS PROTEIN MCPB"/>
    <property type="match status" value="1"/>
</dbReference>
<keyword evidence="6" id="KW-1133">Transmembrane helix</keyword>
<evidence type="ECO:0000259" key="11">
    <source>
        <dbReference type="PROSITE" id="PS50111"/>
    </source>
</evidence>
<keyword evidence="5" id="KW-0812">Transmembrane</keyword>
<name>A0A5E7EAZ4_PSEFL</name>
<evidence type="ECO:0000256" key="10">
    <source>
        <dbReference type="PROSITE-ProRule" id="PRU00284"/>
    </source>
</evidence>
<feature type="domain" description="Methyl-accepting transducer" evidence="11">
    <location>
        <begin position="11"/>
        <end position="89"/>
    </location>
</feature>
<evidence type="ECO:0000256" key="2">
    <source>
        <dbReference type="ARBA" id="ARBA00022475"/>
    </source>
</evidence>
<gene>
    <name evidence="12" type="ORF">PS723_04439</name>
</gene>
<evidence type="ECO:0000256" key="8">
    <source>
        <dbReference type="ARBA" id="ARBA00023224"/>
    </source>
</evidence>
<reference evidence="12 13" key="1">
    <citation type="submission" date="2019-09" db="EMBL/GenBank/DDBJ databases">
        <authorList>
            <person name="Chandra G."/>
            <person name="Truman W A."/>
        </authorList>
    </citation>
    <scope>NUCLEOTIDE SEQUENCE [LARGE SCALE GENOMIC DNA]</scope>
    <source>
        <strain evidence="12">PS723</strain>
    </source>
</reference>
<dbReference type="GO" id="GO:0004888">
    <property type="term" value="F:transmembrane signaling receptor activity"/>
    <property type="evidence" value="ECO:0007669"/>
    <property type="project" value="InterPro"/>
</dbReference>
<evidence type="ECO:0000256" key="7">
    <source>
        <dbReference type="ARBA" id="ARBA00023136"/>
    </source>
</evidence>
<dbReference type="PROSITE" id="PS50111">
    <property type="entry name" value="CHEMOTAXIS_TRANSDUC_2"/>
    <property type="match status" value="1"/>
</dbReference>
<comment type="similarity">
    <text evidence="9">Belongs to the methyl-accepting chemotaxis (MCP) protein family.</text>
</comment>
<dbReference type="SUPFAM" id="SSF58104">
    <property type="entry name" value="Methyl-accepting chemotaxis protein (MCP) signaling domain"/>
    <property type="match status" value="1"/>
</dbReference>
<evidence type="ECO:0000256" key="6">
    <source>
        <dbReference type="ARBA" id="ARBA00022989"/>
    </source>
</evidence>
<dbReference type="Pfam" id="PF00015">
    <property type="entry name" value="MCPsignal"/>
    <property type="match status" value="1"/>
</dbReference>